<evidence type="ECO:0000256" key="1">
    <source>
        <dbReference type="SAM" id="MobiDB-lite"/>
    </source>
</evidence>
<gene>
    <name evidence="2" type="ORF">E6O75_ATG03215</name>
</gene>
<organism evidence="2 3">
    <name type="scientific">Venturia nashicola</name>
    <dbReference type="NCBI Taxonomy" id="86259"/>
    <lineage>
        <taxon>Eukaryota</taxon>
        <taxon>Fungi</taxon>
        <taxon>Dikarya</taxon>
        <taxon>Ascomycota</taxon>
        <taxon>Pezizomycotina</taxon>
        <taxon>Dothideomycetes</taxon>
        <taxon>Pleosporomycetidae</taxon>
        <taxon>Venturiales</taxon>
        <taxon>Venturiaceae</taxon>
        <taxon>Venturia</taxon>
    </lineage>
</organism>
<evidence type="ECO:0000313" key="2">
    <source>
        <dbReference type="EMBL" id="TID23579.1"/>
    </source>
</evidence>
<dbReference type="AlphaFoldDB" id="A0A4Z1P9F8"/>
<comment type="caution">
    <text evidence="2">The sequence shown here is derived from an EMBL/GenBank/DDBJ whole genome shotgun (WGS) entry which is preliminary data.</text>
</comment>
<dbReference type="STRING" id="86259.A0A4Z1P9F8"/>
<feature type="region of interest" description="Disordered" evidence="1">
    <location>
        <begin position="246"/>
        <end position="312"/>
    </location>
</feature>
<evidence type="ECO:0000313" key="3">
    <source>
        <dbReference type="Proteomes" id="UP000298493"/>
    </source>
</evidence>
<keyword evidence="3" id="KW-1185">Reference proteome</keyword>
<name>A0A4Z1P9F8_9PEZI</name>
<dbReference type="EMBL" id="SNSC02000006">
    <property type="protein sequence ID" value="TID23579.1"/>
    <property type="molecule type" value="Genomic_DNA"/>
</dbReference>
<accession>A0A4Z1P9F8</accession>
<reference evidence="2 3" key="1">
    <citation type="submission" date="2019-04" db="EMBL/GenBank/DDBJ databases">
        <title>High contiguity whole genome sequence and gene annotation resource for two Venturia nashicola isolates.</title>
        <authorList>
            <person name="Prokchorchik M."/>
            <person name="Won K."/>
            <person name="Lee Y."/>
            <person name="Choi E.D."/>
            <person name="Segonzac C."/>
            <person name="Sohn K.H."/>
        </authorList>
    </citation>
    <scope>NUCLEOTIDE SEQUENCE [LARGE SCALE GENOMIC DNA]</scope>
    <source>
        <strain evidence="2 3">PRI2</strain>
    </source>
</reference>
<feature type="compositionally biased region" description="Polar residues" evidence="1">
    <location>
        <begin position="291"/>
        <end position="304"/>
    </location>
</feature>
<feature type="region of interest" description="Disordered" evidence="1">
    <location>
        <begin position="1"/>
        <end position="49"/>
    </location>
</feature>
<protein>
    <submittedName>
        <fullName evidence="2">Putative double-strand-break repair protein rad21 protein</fullName>
    </submittedName>
</protein>
<dbReference type="Proteomes" id="UP000298493">
    <property type="component" value="Unassembled WGS sequence"/>
</dbReference>
<proteinExistence type="predicted"/>
<sequence>MGSDDEDELRSLLTAFGAQKTPSKLTPAKVRQKTPRSAPSSTSAYARSQSLTVTPLPSPLAAYVRSSVRIDTLQLSDQTAATIGEPIQPSKEERAEAIVLALIQDRATGVNWDAPPHISNLGSIFHLDRDEAVEMLGIWYPCIAKSRLSRAVERYRYRLEDEEDEETEMEIAGVASEVGISFDSAIVLESEEEMVEADHKIGNSFDSAIVISDEEENDGKVQDAAAKESVETSEVLLPALHRTPSLGSASIDIEPPKTPNNAQDVIELPTPMMTPRPLVQHSREYSPPVTPENQPDYSLYSTGSPRGKKRRTSLEEDFEVEFRAPKIPRKGLYAPSVLQELVPGLPQLPMSKVNFTVSDKNHEHYPSPAKTPVKDRTSFIHVDRTSPSPQQRSVKMTPARVKRSRVLKVDARIEIPNVVLKAQRDDPSEILVPKGSTQLPKDRMVLALLSEHKNTHRFVANVFGAERRLLWASELRGILSVDTIQRCGRYNRGLEVGDEKCGLY</sequence>
<feature type="compositionally biased region" description="Polar residues" evidence="1">
    <location>
        <begin position="35"/>
        <end position="49"/>
    </location>
</feature>